<organism evidence="1 2">
    <name type="scientific">Xylaria curta</name>
    <dbReference type="NCBI Taxonomy" id="42375"/>
    <lineage>
        <taxon>Eukaryota</taxon>
        <taxon>Fungi</taxon>
        <taxon>Dikarya</taxon>
        <taxon>Ascomycota</taxon>
        <taxon>Pezizomycotina</taxon>
        <taxon>Sordariomycetes</taxon>
        <taxon>Xylariomycetidae</taxon>
        <taxon>Xylariales</taxon>
        <taxon>Xylariaceae</taxon>
        <taxon>Xylaria</taxon>
    </lineage>
</organism>
<reference evidence="1" key="1">
    <citation type="submission" date="2022-10" db="EMBL/GenBank/DDBJ databases">
        <title>Genome Sequence of Xylaria curta.</title>
        <authorList>
            <person name="Buettner E."/>
        </authorList>
    </citation>
    <scope>NUCLEOTIDE SEQUENCE</scope>
    <source>
        <strain evidence="1">Babe10</strain>
    </source>
</reference>
<proteinExistence type="predicted"/>
<dbReference type="Proteomes" id="UP001143856">
    <property type="component" value="Unassembled WGS sequence"/>
</dbReference>
<keyword evidence="2" id="KW-1185">Reference proteome</keyword>
<sequence length="308" mass="34817">MDLETMDHTFSHTLMSAAASPGDALRNVFDVLTNQKQDELPGTFGGSAGADKNLPMSYHELARPVSLFNWEIGLHSVPLAMDRFFTTQQFEEALQVARLVFDPTTETKTASRKRGTNLKVADIAKDKDFNLAVMERRTQGAWFTPRRAADLSLRRGVAHFGPRAAQDPEARKQEAVHFQPTRQRRRLVRARPPLLSPRLRRAEEGDEDEQRTDEVVCYLHTTYFCVPINPKFKQMRSLVNERLFNIRNSLDIQGRLVTYALIEPPIDPAALIALGSPPCHSDPEPNGRHQEDKPQRGRADDPVTTDEP</sequence>
<evidence type="ECO:0000313" key="1">
    <source>
        <dbReference type="EMBL" id="KAJ2973050.1"/>
    </source>
</evidence>
<protein>
    <submittedName>
        <fullName evidence="1">Uncharacterized protein</fullName>
    </submittedName>
</protein>
<gene>
    <name evidence="1" type="ORF">NUW58_g9039</name>
</gene>
<evidence type="ECO:0000313" key="2">
    <source>
        <dbReference type="Proteomes" id="UP001143856"/>
    </source>
</evidence>
<dbReference type="EMBL" id="JAPDGR010003034">
    <property type="protein sequence ID" value="KAJ2973050.1"/>
    <property type="molecule type" value="Genomic_DNA"/>
</dbReference>
<name>A0ACC1N190_9PEZI</name>
<comment type="caution">
    <text evidence="1">The sequence shown here is derived from an EMBL/GenBank/DDBJ whole genome shotgun (WGS) entry which is preliminary data.</text>
</comment>
<accession>A0ACC1N190</accession>